<dbReference type="RefSeq" id="XP_018187939.1">
    <property type="nucleotide sequence ID" value="XM_018332779.1"/>
</dbReference>
<proteinExistence type="predicted"/>
<evidence type="ECO:0000313" key="2">
    <source>
        <dbReference type="Proteomes" id="UP000076632"/>
    </source>
</evidence>
<dbReference type="InParanoid" id="A0A165GMV1"/>
<dbReference type="OrthoDB" id="37659at2759"/>
<dbReference type="InterPro" id="IPR046670">
    <property type="entry name" value="DUF6540"/>
</dbReference>
<keyword evidence="2" id="KW-1185">Reference proteome</keyword>
<gene>
    <name evidence="1" type="ORF">L228DRAFT_248062</name>
</gene>
<dbReference type="AlphaFoldDB" id="A0A165GMV1"/>
<sequence length="129" mass="14729">MAELHVAIYESSPDDVPHWSLYTMDDYGNEMVFEALGSTGGEFKYNSRAVRMLLSDSLSEIPKIGRIEADVWPDVPDLLKYVPMGNRKGWNCQNWVMEAIASLKREGYLEENAAGMNYIRSKYQKKLSV</sequence>
<protein>
    <submittedName>
        <fullName evidence="1">Uncharacterized protein</fullName>
    </submittedName>
</protein>
<evidence type="ECO:0000313" key="1">
    <source>
        <dbReference type="EMBL" id="KZF22384.1"/>
    </source>
</evidence>
<accession>A0A165GMV1</accession>
<dbReference type="Proteomes" id="UP000076632">
    <property type="component" value="Unassembled WGS sequence"/>
</dbReference>
<organism evidence="1 2">
    <name type="scientific">Xylona heveae (strain CBS 132557 / TC161)</name>
    <dbReference type="NCBI Taxonomy" id="1328760"/>
    <lineage>
        <taxon>Eukaryota</taxon>
        <taxon>Fungi</taxon>
        <taxon>Dikarya</taxon>
        <taxon>Ascomycota</taxon>
        <taxon>Pezizomycotina</taxon>
        <taxon>Xylonomycetes</taxon>
        <taxon>Xylonales</taxon>
        <taxon>Xylonaceae</taxon>
        <taxon>Xylona</taxon>
    </lineage>
</organism>
<dbReference type="GeneID" id="28897916"/>
<reference evidence="1 2" key="1">
    <citation type="journal article" date="2016" name="Fungal Biol.">
        <title>The genome of Xylona heveae provides a window into fungal endophytism.</title>
        <authorList>
            <person name="Gazis R."/>
            <person name="Kuo A."/>
            <person name="Riley R."/>
            <person name="LaButti K."/>
            <person name="Lipzen A."/>
            <person name="Lin J."/>
            <person name="Amirebrahimi M."/>
            <person name="Hesse C.N."/>
            <person name="Spatafora J.W."/>
            <person name="Henrissat B."/>
            <person name="Hainaut M."/>
            <person name="Grigoriev I.V."/>
            <person name="Hibbett D.S."/>
        </authorList>
    </citation>
    <scope>NUCLEOTIDE SEQUENCE [LARGE SCALE GENOMIC DNA]</scope>
    <source>
        <strain evidence="1 2">TC161</strain>
    </source>
</reference>
<dbReference type="EMBL" id="KV407459">
    <property type="protein sequence ID" value="KZF22384.1"/>
    <property type="molecule type" value="Genomic_DNA"/>
</dbReference>
<name>A0A165GMV1_XYLHT</name>
<dbReference type="Pfam" id="PF20174">
    <property type="entry name" value="DUF6540"/>
    <property type="match status" value="1"/>
</dbReference>